<dbReference type="Gene3D" id="3.40.190.10">
    <property type="entry name" value="Periplasmic binding protein-like II"/>
    <property type="match status" value="2"/>
</dbReference>
<keyword evidence="3" id="KW-0732">Signal</keyword>
<feature type="domain" description="Ca3427-like PBP 2" evidence="4">
    <location>
        <begin position="91"/>
        <end position="188"/>
    </location>
</feature>
<comment type="similarity">
    <text evidence="2">Belongs to the bacterial solute-binding protein SsuA/TauA family.</text>
</comment>
<dbReference type="Pfam" id="PF22384">
    <property type="entry name" value="PBP2_Ca3427_like"/>
    <property type="match status" value="1"/>
</dbReference>
<evidence type="ECO:0000256" key="1">
    <source>
        <dbReference type="ARBA" id="ARBA00004418"/>
    </source>
</evidence>
<evidence type="ECO:0000256" key="2">
    <source>
        <dbReference type="ARBA" id="ARBA00010742"/>
    </source>
</evidence>
<organism evidence="5 6">
    <name type="scientific">Dekkera bruxellensis</name>
    <name type="common">Brettanomyces custersii</name>
    <dbReference type="NCBI Taxonomy" id="5007"/>
    <lineage>
        <taxon>Eukaryota</taxon>
        <taxon>Fungi</taxon>
        <taxon>Dikarya</taxon>
        <taxon>Ascomycota</taxon>
        <taxon>Saccharomycotina</taxon>
        <taxon>Pichiomycetes</taxon>
        <taxon>Pichiales</taxon>
        <taxon>Pichiaceae</taxon>
        <taxon>Brettanomyces</taxon>
    </lineage>
</organism>
<dbReference type="PANTHER" id="PTHR30024:SF47">
    <property type="entry name" value="TAURINE-BINDING PERIPLASMIC PROTEIN"/>
    <property type="match status" value="1"/>
</dbReference>
<sequence>MSLQHKVTVGYIPEHFSVPLLLARDHEIFDNLKLSVEFIPCPEGSGRLISLLKSKEIDIAIGLTEAFVRGLCQGDDSYQIQGEYVKSPLCWAISTGYGRDDIEDEADLTKCNTTKVGVSRIGSGSYVMSYVLALKLKLGESPFEFEVLHNFQNLRASVNKQTTDIFLWEYFTTRKYYENKKLKQIGEIYTPWSSWVVVSSRSRDLSPSLGLFLDGLQRGIQYYQEHQEEAVNYILEHLDYNSKTDLQQWAKRTVFSNNVRLVDFQRNIIGTKDVLRLAGVVDNEDDVILERLHEGVRQ</sequence>
<dbReference type="SUPFAM" id="SSF53850">
    <property type="entry name" value="Periplasmic binding protein-like II"/>
    <property type="match status" value="1"/>
</dbReference>
<protein>
    <submittedName>
        <fullName evidence="5">DEBR0S3_13718g1_1</fullName>
    </submittedName>
</protein>
<keyword evidence="6" id="KW-1185">Reference proteome</keyword>
<proteinExistence type="inferred from homology"/>
<dbReference type="AlphaFoldDB" id="A0A7D9H4X4"/>
<reference evidence="5 6" key="1">
    <citation type="submission" date="2019-07" db="EMBL/GenBank/DDBJ databases">
        <authorList>
            <person name="Friedrich A."/>
            <person name="Schacherer J."/>
        </authorList>
    </citation>
    <scope>NUCLEOTIDE SEQUENCE [LARGE SCALE GENOMIC DNA]</scope>
</reference>
<gene>
    <name evidence="5" type="ORF">DEBR0S3_13718G</name>
</gene>
<accession>A0A7D9H4X4</accession>
<comment type="subcellular location">
    <subcellularLocation>
        <location evidence="1">Periplasm</location>
    </subcellularLocation>
</comment>
<evidence type="ECO:0000313" key="5">
    <source>
        <dbReference type="EMBL" id="VUG18525.1"/>
    </source>
</evidence>
<dbReference type="EMBL" id="CABFWN010000003">
    <property type="protein sequence ID" value="VUG18525.1"/>
    <property type="molecule type" value="Genomic_DNA"/>
</dbReference>
<dbReference type="PANTHER" id="PTHR30024">
    <property type="entry name" value="ALIPHATIC SULFONATES-BINDING PROTEIN-RELATED"/>
    <property type="match status" value="1"/>
</dbReference>
<dbReference type="Proteomes" id="UP000478008">
    <property type="component" value="Unassembled WGS sequence"/>
</dbReference>
<name>A0A7D9H4X4_DEKBR</name>
<evidence type="ECO:0000256" key="3">
    <source>
        <dbReference type="ARBA" id="ARBA00022729"/>
    </source>
</evidence>
<evidence type="ECO:0000259" key="4">
    <source>
        <dbReference type="Pfam" id="PF22384"/>
    </source>
</evidence>
<evidence type="ECO:0000313" key="6">
    <source>
        <dbReference type="Proteomes" id="UP000478008"/>
    </source>
</evidence>
<dbReference type="InterPro" id="IPR054364">
    <property type="entry name" value="Ca3427-like_PBP2"/>
</dbReference>
<dbReference type="GO" id="GO:0042597">
    <property type="term" value="C:periplasmic space"/>
    <property type="evidence" value="ECO:0007669"/>
    <property type="project" value="UniProtKB-SubCell"/>
</dbReference>